<proteinExistence type="predicted"/>
<dbReference type="AlphaFoldDB" id="A0A369J8H0"/>
<sequence length="269" mass="29171">MILDSRNRNAVVRKSGQSESEIKDHPPPYTSNATEFGPPPARTNYSSNTLTTKPAPPLPSHSPAPRPSVNQVHLQTGPDPITGTFFIDPAIPSLGFNAKGYKARKKNPPHASFLTRQGEISLELATTGNFSAETPKASVLVSSRTGNIGVRVLSTSVERPRLGLELHSRRGNIVLFLPRTYAGAIQLNTRKGSIQFLPALASAMKVIKQSDNEALILLGDQSLSDTRVVDFCELESRFGKLVIGITGMDKYESKAGFWKKIVMMFGGGE</sequence>
<organism evidence="3 4">
    <name type="scientific">Hypsizygus marmoreus</name>
    <name type="common">White beech mushroom</name>
    <name type="synonym">Agaricus marmoreus</name>
    <dbReference type="NCBI Taxonomy" id="39966"/>
    <lineage>
        <taxon>Eukaryota</taxon>
        <taxon>Fungi</taxon>
        <taxon>Dikarya</taxon>
        <taxon>Basidiomycota</taxon>
        <taxon>Agaricomycotina</taxon>
        <taxon>Agaricomycetes</taxon>
        <taxon>Agaricomycetidae</taxon>
        <taxon>Agaricales</taxon>
        <taxon>Tricholomatineae</taxon>
        <taxon>Lyophyllaceae</taxon>
        <taxon>Hypsizygus</taxon>
    </lineage>
</organism>
<dbReference type="Proteomes" id="UP000076154">
    <property type="component" value="Unassembled WGS sequence"/>
</dbReference>
<name>A0A369J8H0_HYPMA</name>
<dbReference type="OrthoDB" id="2593559at2759"/>
<protein>
    <recommendedName>
        <fullName evidence="2">DUF7330 domain-containing protein</fullName>
    </recommendedName>
</protein>
<dbReference type="InterPro" id="IPR055754">
    <property type="entry name" value="DUF7330"/>
</dbReference>
<feature type="compositionally biased region" description="Pro residues" evidence="1">
    <location>
        <begin position="54"/>
        <end position="66"/>
    </location>
</feature>
<feature type="compositionally biased region" description="Polar residues" evidence="1">
    <location>
        <begin position="43"/>
        <end position="52"/>
    </location>
</feature>
<feature type="domain" description="DUF7330" evidence="2">
    <location>
        <begin position="70"/>
        <end position="243"/>
    </location>
</feature>
<dbReference type="EMBL" id="LUEZ02000138">
    <property type="protein sequence ID" value="RDB15754.1"/>
    <property type="molecule type" value="Genomic_DNA"/>
</dbReference>
<comment type="caution">
    <text evidence="3">The sequence shown here is derived from an EMBL/GenBank/DDBJ whole genome shotgun (WGS) entry which is preliminary data.</text>
</comment>
<gene>
    <name evidence="3" type="ORF">Hypma_003699</name>
</gene>
<feature type="region of interest" description="Disordered" evidence="1">
    <location>
        <begin position="1"/>
        <end position="77"/>
    </location>
</feature>
<reference evidence="3" key="1">
    <citation type="submission" date="2018-04" db="EMBL/GenBank/DDBJ databases">
        <title>Whole genome sequencing of Hypsizygus marmoreus.</title>
        <authorList>
            <person name="Choi I.-G."/>
            <person name="Min B."/>
            <person name="Kim J.-G."/>
            <person name="Kim S."/>
            <person name="Oh Y.-L."/>
            <person name="Kong W.-S."/>
            <person name="Park H."/>
            <person name="Jeong J."/>
            <person name="Song E.-S."/>
        </authorList>
    </citation>
    <scope>NUCLEOTIDE SEQUENCE [LARGE SCALE GENOMIC DNA]</scope>
    <source>
        <strain evidence="3">51987-8</strain>
    </source>
</reference>
<dbReference type="InParanoid" id="A0A369J8H0"/>
<evidence type="ECO:0000313" key="3">
    <source>
        <dbReference type="EMBL" id="RDB15754.1"/>
    </source>
</evidence>
<dbReference type="Pfam" id="PF24016">
    <property type="entry name" value="DUF7330"/>
    <property type="match status" value="1"/>
</dbReference>
<evidence type="ECO:0000256" key="1">
    <source>
        <dbReference type="SAM" id="MobiDB-lite"/>
    </source>
</evidence>
<evidence type="ECO:0000259" key="2">
    <source>
        <dbReference type="Pfam" id="PF24016"/>
    </source>
</evidence>
<keyword evidence="4" id="KW-1185">Reference proteome</keyword>
<evidence type="ECO:0000313" key="4">
    <source>
        <dbReference type="Proteomes" id="UP000076154"/>
    </source>
</evidence>
<accession>A0A369J8H0</accession>